<name>A0A9P6B1A6_9AGAM</name>
<evidence type="ECO:0000313" key="2">
    <source>
        <dbReference type="Proteomes" id="UP000886523"/>
    </source>
</evidence>
<reference evidence="1" key="1">
    <citation type="journal article" date="2020" name="Nat. Commun.">
        <title>Large-scale genome sequencing of mycorrhizal fungi provides insights into the early evolution of symbiotic traits.</title>
        <authorList>
            <person name="Miyauchi S."/>
            <person name="Kiss E."/>
            <person name="Kuo A."/>
            <person name="Drula E."/>
            <person name="Kohler A."/>
            <person name="Sanchez-Garcia M."/>
            <person name="Morin E."/>
            <person name="Andreopoulos B."/>
            <person name="Barry K.W."/>
            <person name="Bonito G."/>
            <person name="Buee M."/>
            <person name="Carver A."/>
            <person name="Chen C."/>
            <person name="Cichocki N."/>
            <person name="Clum A."/>
            <person name="Culley D."/>
            <person name="Crous P.W."/>
            <person name="Fauchery L."/>
            <person name="Girlanda M."/>
            <person name="Hayes R.D."/>
            <person name="Keri Z."/>
            <person name="LaButti K."/>
            <person name="Lipzen A."/>
            <person name="Lombard V."/>
            <person name="Magnuson J."/>
            <person name="Maillard F."/>
            <person name="Murat C."/>
            <person name="Nolan M."/>
            <person name="Ohm R.A."/>
            <person name="Pangilinan J."/>
            <person name="Pereira M.F."/>
            <person name="Perotto S."/>
            <person name="Peter M."/>
            <person name="Pfister S."/>
            <person name="Riley R."/>
            <person name="Sitrit Y."/>
            <person name="Stielow J.B."/>
            <person name="Szollosi G."/>
            <person name="Zifcakova L."/>
            <person name="Stursova M."/>
            <person name="Spatafora J.W."/>
            <person name="Tedersoo L."/>
            <person name="Vaario L.M."/>
            <person name="Yamada A."/>
            <person name="Yan M."/>
            <person name="Wang P."/>
            <person name="Xu J."/>
            <person name="Bruns T."/>
            <person name="Baldrian P."/>
            <person name="Vilgalys R."/>
            <person name="Dunand C."/>
            <person name="Henrissat B."/>
            <person name="Grigoriev I.V."/>
            <person name="Hibbett D."/>
            <person name="Nagy L.G."/>
            <person name="Martin F.M."/>
        </authorList>
    </citation>
    <scope>NUCLEOTIDE SEQUENCE</scope>
    <source>
        <strain evidence="1">UP504</strain>
    </source>
</reference>
<comment type="caution">
    <text evidence="1">The sequence shown here is derived from an EMBL/GenBank/DDBJ whole genome shotgun (WGS) entry which is preliminary data.</text>
</comment>
<dbReference type="Proteomes" id="UP000886523">
    <property type="component" value="Unassembled WGS sequence"/>
</dbReference>
<dbReference type="PANTHER" id="PTHR34365:SF7">
    <property type="entry name" value="GLYCINE-RICH DOMAIN-CONTAINING PROTEIN 1"/>
    <property type="match status" value="1"/>
</dbReference>
<dbReference type="InterPro" id="IPR009836">
    <property type="entry name" value="GRDP-like"/>
</dbReference>
<proteinExistence type="predicted"/>
<dbReference type="AlphaFoldDB" id="A0A9P6B1A6"/>
<protein>
    <submittedName>
        <fullName evidence="1">Uncharacterized protein</fullName>
    </submittedName>
</protein>
<evidence type="ECO:0000313" key="1">
    <source>
        <dbReference type="EMBL" id="KAF9515839.1"/>
    </source>
</evidence>
<gene>
    <name evidence="1" type="ORF">BS47DRAFT_723038</name>
</gene>
<dbReference type="EMBL" id="MU128945">
    <property type="protein sequence ID" value="KAF9515839.1"/>
    <property type="molecule type" value="Genomic_DNA"/>
</dbReference>
<keyword evidence="2" id="KW-1185">Reference proteome</keyword>
<organism evidence="1 2">
    <name type="scientific">Hydnum rufescens UP504</name>
    <dbReference type="NCBI Taxonomy" id="1448309"/>
    <lineage>
        <taxon>Eukaryota</taxon>
        <taxon>Fungi</taxon>
        <taxon>Dikarya</taxon>
        <taxon>Basidiomycota</taxon>
        <taxon>Agaricomycotina</taxon>
        <taxon>Agaricomycetes</taxon>
        <taxon>Cantharellales</taxon>
        <taxon>Hydnaceae</taxon>
        <taxon>Hydnum</taxon>
    </lineage>
</organism>
<dbReference type="Pfam" id="PF07173">
    <property type="entry name" value="GRDP-like"/>
    <property type="match status" value="1"/>
</dbReference>
<dbReference type="PANTHER" id="PTHR34365">
    <property type="entry name" value="ENOLASE (DUF1399)"/>
    <property type="match status" value="1"/>
</dbReference>
<accession>A0A9P6B1A6</accession>
<dbReference type="OrthoDB" id="2684236at2759"/>
<sequence>MGSLGESAPPYAAIETSHHHHGHIHSAEASPPTYEAYPTCLPETFPIGRTKTTPVVSTDLLQAHLTILGAFDALHQKVRQVGANDPDAAWAVFLARAVYRFQKWAPCAKFADTEVSPMPPLDVLMVWHSYLLNPRIYFEDGLRVFPNLLAIPSFPLLYISTTISPITFLPDTPAHFHKSSWESQTHLPYEYTLITARSETLDVPCPTCEGEVMVPVPWITDAGTGFAQRNFHAQCEYCKRSFSREAMCVRKFCNDVVRVRESPSNCFLAGTLLNPVTGARSDADAKLLNERLILTSIFKDETAAGVARKLNFRLRNVRTYTAASFHGILPQRIRRSLACYDDPSPFSLELTGAVLRQGSFIQKMVGLGWTAPGRFSGSAGDLNDVHVLVRCIARYHAFLDLMTSGVTFFVPTIDIDLAWHTHQLLNNKYTSDTTALIVASQTTTIK</sequence>